<dbReference type="OrthoDB" id="9795626at2"/>
<dbReference type="RefSeq" id="WP_012030709.1">
    <property type="nucleotide sequence ID" value="NC_009446.1"/>
</dbReference>
<evidence type="ECO:0000256" key="1">
    <source>
        <dbReference type="SAM" id="Coils"/>
    </source>
</evidence>
<reference evidence="2 3" key="1">
    <citation type="journal article" date="2007" name="Nat. Biotechnol.">
        <title>Genome sequence and identification of candidate vaccine antigens from the animal pathogen Dichelobacter nodosus.</title>
        <authorList>
            <person name="Myers G.S."/>
            <person name="Parker D."/>
            <person name="Al-Hasani K."/>
            <person name="Kennan R.M."/>
            <person name="Seemann T."/>
            <person name="Ren Q."/>
            <person name="Badger J.H."/>
            <person name="Selengut J.D."/>
            <person name="Deboy R.T."/>
            <person name="Tettelin H."/>
            <person name="Boyce J.D."/>
            <person name="McCarl V.P."/>
            <person name="Han X."/>
            <person name="Nelson W.C."/>
            <person name="Madupu R."/>
            <person name="Mohamoud Y."/>
            <person name="Holley T."/>
            <person name="Fedorova N."/>
            <person name="Khouri H."/>
            <person name="Bottomley S.P."/>
            <person name="Whittington R.J."/>
            <person name="Adler B."/>
            <person name="Songer J.G."/>
            <person name="Rood J.I."/>
            <person name="Paulsen I.T."/>
        </authorList>
    </citation>
    <scope>NUCLEOTIDE SEQUENCE [LARGE SCALE GENOMIC DNA]</scope>
    <source>
        <strain evidence="2 3">VCS1703A</strain>
    </source>
</reference>
<dbReference type="EMBL" id="CP000513">
    <property type="protein sequence ID" value="ABQ13876.1"/>
    <property type="molecule type" value="Genomic_DNA"/>
</dbReference>
<dbReference type="Proteomes" id="UP000000248">
    <property type="component" value="Chromosome"/>
</dbReference>
<gene>
    <name evidence="2" type="primary">sbcC</name>
    <name evidence="2" type="ordered locus">DNO_0366</name>
</gene>
<keyword evidence="1" id="KW-0175">Coiled coil</keyword>
<keyword evidence="2" id="KW-0540">Nuclease</keyword>
<dbReference type="EC" id="3.1.11.-" evidence="2"/>
<dbReference type="KEGG" id="dno:DNO_0366"/>
<proteinExistence type="predicted"/>
<dbReference type="SUPFAM" id="SSF52540">
    <property type="entry name" value="P-loop containing nucleoside triphosphate hydrolases"/>
    <property type="match status" value="1"/>
</dbReference>
<dbReference type="HOGENOM" id="CLU_004785_1_0_6"/>
<name>A5EW11_DICNV</name>
<dbReference type="PANTHER" id="PTHR32114">
    <property type="entry name" value="ABC TRANSPORTER ABCH.3"/>
    <property type="match status" value="1"/>
</dbReference>
<dbReference type="PANTHER" id="PTHR32114:SF2">
    <property type="entry name" value="ABC TRANSPORTER ABCH.3"/>
    <property type="match status" value="1"/>
</dbReference>
<dbReference type="Gene3D" id="3.40.50.300">
    <property type="entry name" value="P-loop containing nucleotide triphosphate hydrolases"/>
    <property type="match status" value="2"/>
</dbReference>
<protein>
    <submittedName>
        <fullName evidence="2">Exonuclease SbcC</fullName>
        <ecNumber evidence="2">3.1.11.-</ecNumber>
    </submittedName>
</protein>
<keyword evidence="3" id="KW-1185">Reference proteome</keyword>
<dbReference type="STRING" id="246195.DNO_0366"/>
<keyword evidence="2" id="KW-0269">Exonuclease</keyword>
<feature type="coiled-coil region" evidence="1">
    <location>
        <begin position="524"/>
        <end position="569"/>
    </location>
</feature>
<organism evidence="2 3">
    <name type="scientific">Dichelobacter nodosus (strain VCS1703A)</name>
    <dbReference type="NCBI Taxonomy" id="246195"/>
    <lineage>
        <taxon>Bacteria</taxon>
        <taxon>Pseudomonadati</taxon>
        <taxon>Pseudomonadota</taxon>
        <taxon>Gammaproteobacteria</taxon>
        <taxon>Cardiobacteriales</taxon>
        <taxon>Cardiobacteriaceae</taxon>
        <taxon>Dichelobacter</taxon>
    </lineage>
</organism>
<feature type="coiled-coil region" evidence="1">
    <location>
        <begin position="777"/>
        <end position="807"/>
    </location>
</feature>
<evidence type="ECO:0000313" key="3">
    <source>
        <dbReference type="Proteomes" id="UP000000248"/>
    </source>
</evidence>
<dbReference type="eggNOG" id="COG0419">
    <property type="taxonomic scope" value="Bacteria"/>
</dbReference>
<feature type="coiled-coil region" evidence="1">
    <location>
        <begin position="317"/>
        <end position="361"/>
    </location>
</feature>
<evidence type="ECO:0000313" key="2">
    <source>
        <dbReference type="EMBL" id="ABQ13876.1"/>
    </source>
</evidence>
<dbReference type="AlphaFoldDB" id="A5EW11"/>
<dbReference type="Pfam" id="PF13558">
    <property type="entry name" value="SbcC_Walker_B"/>
    <property type="match status" value="1"/>
</dbReference>
<keyword evidence="2" id="KW-0378">Hydrolase</keyword>
<dbReference type="Pfam" id="PF13555">
    <property type="entry name" value="AAA_29"/>
    <property type="match status" value="1"/>
</dbReference>
<accession>A5EW11</accession>
<dbReference type="InterPro" id="IPR027417">
    <property type="entry name" value="P-loop_NTPase"/>
</dbReference>
<feature type="coiled-coil region" evidence="1">
    <location>
        <begin position="714"/>
        <end position="748"/>
    </location>
</feature>
<dbReference type="GO" id="GO:0004527">
    <property type="term" value="F:exonuclease activity"/>
    <property type="evidence" value="ECO:0007669"/>
    <property type="project" value="UniProtKB-KW"/>
</dbReference>
<sequence>MRIESVRFHNLNALKGAWQIDFTAMADDIFAITGATGAGKSTILDAICLALYGQTPRLGKITTKDNQIMNRSRAECGAEVVFFIAGKRYRVFWRQNRAYGRRDGKLQEPQHYISDAETGVIIEEKLSRTAAKVAEITHLDFARFTRTVLLAQGQFATFLQAKGEERAPILEQITGTEIYSEISIAVQKRFAREHDDFSVLADKMSRISLVSAEEIARWQAEEQQLMDSICAQQKAADDWRNAVHIHQQLHTLQQEAHATQTRLAEIDKKMNALLPEQARFAQYQKVSAGAALWDAFMRTQTRCAEQQQLVNNSAALAKKAAEQVKNAQIARAQAEAVWQNAQQKEEAAQPLLNEARQLQAQIAALRIYERDFPKTLPEMVLRVEVAEAALNAALAQKSKQEYWSRQNCLLQRQHVLQDFQQKYQQITALNKTQQDVRQQWQETAQRLQAVQADLAQKTMHWQQNKARAEDKRQIYDLSLQIKSLNEQRQLLRTGEPCPLCGAREHPFAVSMPDMTTAEQLWRAAQQEAEAADEARQQLAQLALQLMERCAQIKEQSLIIEQQISALRQELVIFERDLSFRAADIGREMEAVKTDLAQVVQRLTLIDEAEKNLAAARAQAFFEKKAKFAQLLGGQTIEDYQAAQKRLLAECERGYQAAQQAELAQIKDELAQRAAYQRDAALLMQAQQEQTAAEQEFMQFLAANGFEHRAAFEALQAAARDFERVEQQMAQLTEEKKQQQWQLETLCDRVNKAQQGLPDTMKDAAVCQTHLQTITSALAKAQEDLGAVRARRRQQENEQAENAALKERYQRQDAVVQRWQRLYDLIGSSDGKKFRNFAQSLTFEAMLLEANKVLAKMSDRYQLQAEMEPPLSLVVVDLWQGGEVRSSRNLSGGESFIVSLALALGLAALSGREARVDSLFLDEGFATLDAQALDVALDTLASIQMSGKMIGIISHLPLLKERVSTHIQVIAAGNGISQLRGAGVGKVEE</sequence>